<accession>A0A0L6UPN9</accession>
<protein>
    <submittedName>
        <fullName evidence="1">Uncharacterized protein</fullName>
    </submittedName>
</protein>
<evidence type="ECO:0000313" key="2">
    <source>
        <dbReference type="Proteomes" id="UP000037035"/>
    </source>
</evidence>
<dbReference type="VEuPathDB" id="FungiDB:VP01_4775g2"/>
<dbReference type="Proteomes" id="UP000037035">
    <property type="component" value="Unassembled WGS sequence"/>
</dbReference>
<keyword evidence="2" id="KW-1185">Reference proteome</keyword>
<gene>
    <name evidence="1" type="ORF">VP01_4775g2</name>
</gene>
<sequence>MSNELLKAIFQVALKTAICGQILKKDWSGSTKHFHKHLLRVNRVFDLKLTKKVDLSQYNIKTGPATQ</sequence>
<dbReference type="AlphaFoldDB" id="A0A0L6UPN9"/>
<reference evidence="1 2" key="1">
    <citation type="submission" date="2015-08" db="EMBL/GenBank/DDBJ databases">
        <title>Next Generation Sequencing and Analysis of the Genome of Puccinia sorghi L Schw, the Causal Agent of Maize Common Rust.</title>
        <authorList>
            <person name="Rochi L."/>
            <person name="Burguener G."/>
            <person name="Darino M."/>
            <person name="Turjanski A."/>
            <person name="Kreff E."/>
            <person name="Dieguez M.J."/>
            <person name="Sacco F."/>
        </authorList>
    </citation>
    <scope>NUCLEOTIDE SEQUENCE [LARGE SCALE GENOMIC DNA]</scope>
    <source>
        <strain evidence="1 2">RO10H11247</strain>
    </source>
</reference>
<proteinExistence type="predicted"/>
<comment type="caution">
    <text evidence="1">The sequence shown here is derived from an EMBL/GenBank/DDBJ whole genome shotgun (WGS) entry which is preliminary data.</text>
</comment>
<dbReference type="EMBL" id="LAVV01009917">
    <property type="protein sequence ID" value="KNZ49800.1"/>
    <property type="molecule type" value="Genomic_DNA"/>
</dbReference>
<organism evidence="1 2">
    <name type="scientific">Puccinia sorghi</name>
    <dbReference type="NCBI Taxonomy" id="27349"/>
    <lineage>
        <taxon>Eukaryota</taxon>
        <taxon>Fungi</taxon>
        <taxon>Dikarya</taxon>
        <taxon>Basidiomycota</taxon>
        <taxon>Pucciniomycotina</taxon>
        <taxon>Pucciniomycetes</taxon>
        <taxon>Pucciniales</taxon>
        <taxon>Pucciniaceae</taxon>
        <taxon>Puccinia</taxon>
    </lineage>
</organism>
<name>A0A0L6UPN9_9BASI</name>
<evidence type="ECO:0000313" key="1">
    <source>
        <dbReference type="EMBL" id="KNZ49800.1"/>
    </source>
</evidence>